<organism evidence="1 2">
    <name type="scientific">Paracoccidioides lutzii (strain ATCC MYA-826 / Pb01)</name>
    <name type="common">Paracoccidioides brasiliensis</name>
    <dbReference type="NCBI Taxonomy" id="502779"/>
    <lineage>
        <taxon>Eukaryota</taxon>
        <taxon>Fungi</taxon>
        <taxon>Dikarya</taxon>
        <taxon>Ascomycota</taxon>
        <taxon>Pezizomycotina</taxon>
        <taxon>Eurotiomycetes</taxon>
        <taxon>Eurotiomycetidae</taxon>
        <taxon>Onygenales</taxon>
        <taxon>Ajellomycetaceae</taxon>
        <taxon>Paracoccidioides</taxon>
    </lineage>
</organism>
<dbReference type="EMBL" id="KN294027">
    <property type="protein sequence ID" value="KGQ00761.1"/>
    <property type="molecule type" value="Genomic_DNA"/>
</dbReference>
<dbReference type="Proteomes" id="UP000002059">
    <property type="component" value="Partially assembled WGS sequence"/>
</dbReference>
<dbReference type="RefSeq" id="XP_015702339.1">
    <property type="nucleotide sequence ID" value="XM_015848049.1"/>
</dbReference>
<dbReference type="VEuPathDB" id="FungiDB:PAAG_12574"/>
<accession>A0A0A2UYX0</accession>
<sequence length="84" mass="9384">MEPPDIPKEPDYPAYPPDKDVAKIHRISVIPNVRLTVRIRIRIFDKSCSAKAGNYIGECSTRSMPLLIFANLIEATRHSAAHLG</sequence>
<evidence type="ECO:0000313" key="1">
    <source>
        <dbReference type="EMBL" id="KGQ00761.1"/>
    </source>
</evidence>
<dbReference type="GeneID" id="26971179"/>
<evidence type="ECO:0000313" key="2">
    <source>
        <dbReference type="Proteomes" id="UP000002059"/>
    </source>
</evidence>
<gene>
    <name evidence="1" type="ORF">PAAG_12574</name>
</gene>
<reference evidence="1 2" key="1">
    <citation type="journal article" date="2011" name="PLoS Genet.">
        <title>Comparative genomic analysis of human fungal pathogens causing paracoccidioidomycosis.</title>
        <authorList>
            <person name="Desjardins C.A."/>
            <person name="Champion M.D."/>
            <person name="Holder J.W."/>
            <person name="Muszewska A."/>
            <person name="Goldberg J."/>
            <person name="Bailao A.M."/>
            <person name="Brigido M.M."/>
            <person name="Ferreira M.E."/>
            <person name="Garcia A.M."/>
            <person name="Grynberg M."/>
            <person name="Gujja S."/>
            <person name="Heiman D.I."/>
            <person name="Henn M.R."/>
            <person name="Kodira C.D."/>
            <person name="Leon-Narvaez H."/>
            <person name="Longo L.V."/>
            <person name="Ma L.J."/>
            <person name="Malavazi I."/>
            <person name="Matsuo A.L."/>
            <person name="Morais F.V."/>
            <person name="Pereira M."/>
            <person name="Rodriguez-Brito S."/>
            <person name="Sakthikumar S."/>
            <person name="Salem-Izacc S.M."/>
            <person name="Sykes S.M."/>
            <person name="Teixeira M.M."/>
            <person name="Vallejo M.C."/>
            <person name="Walter M.E."/>
            <person name="Yandava C."/>
            <person name="Young S."/>
            <person name="Zeng Q."/>
            <person name="Zucker J."/>
            <person name="Felipe M.S."/>
            <person name="Goldman G.H."/>
            <person name="Haas B.J."/>
            <person name="McEwen J.G."/>
            <person name="Nino-Vega G."/>
            <person name="Puccia R."/>
            <person name="San-Blas G."/>
            <person name="Soares C.M."/>
            <person name="Birren B.W."/>
            <person name="Cuomo C.A."/>
        </authorList>
    </citation>
    <scope>NUCLEOTIDE SEQUENCE [LARGE SCALE GENOMIC DNA]</scope>
    <source>
        <strain evidence="2">ATCC MYA-826 / Pb01</strain>
    </source>
</reference>
<dbReference type="AlphaFoldDB" id="A0A0A2UYX0"/>
<dbReference type="KEGG" id="pbl:PAAG_12574"/>
<protein>
    <submittedName>
        <fullName evidence="1">Uncharacterized protein</fullName>
    </submittedName>
</protein>
<dbReference type="HOGENOM" id="CLU_2528082_0_0_1"/>
<name>A0A0A2UYX0_PARBA</name>
<proteinExistence type="predicted"/>
<keyword evidence="2" id="KW-1185">Reference proteome</keyword>